<dbReference type="SMART" id="SM00906">
    <property type="entry name" value="Fungal_trans"/>
    <property type="match status" value="1"/>
</dbReference>
<dbReference type="GO" id="GO:0008270">
    <property type="term" value="F:zinc ion binding"/>
    <property type="evidence" value="ECO:0007669"/>
    <property type="project" value="InterPro"/>
</dbReference>
<dbReference type="GO" id="GO:0006351">
    <property type="term" value="P:DNA-templated transcription"/>
    <property type="evidence" value="ECO:0007669"/>
    <property type="project" value="InterPro"/>
</dbReference>
<evidence type="ECO:0000313" key="7">
    <source>
        <dbReference type="EMBL" id="KAG4416133.1"/>
    </source>
</evidence>
<reference evidence="7" key="1">
    <citation type="submission" date="2021-02" db="EMBL/GenBank/DDBJ databases">
        <title>Genome sequence Cadophora malorum strain M34.</title>
        <authorList>
            <person name="Stefanovic E."/>
            <person name="Vu D."/>
            <person name="Scully C."/>
            <person name="Dijksterhuis J."/>
            <person name="Roader J."/>
            <person name="Houbraken J."/>
        </authorList>
    </citation>
    <scope>NUCLEOTIDE SEQUENCE</scope>
    <source>
        <strain evidence="7">M34</strain>
    </source>
</reference>
<evidence type="ECO:0000256" key="3">
    <source>
        <dbReference type="ARBA" id="ARBA00023125"/>
    </source>
</evidence>
<sequence length="566" mass="62751">MLKKIPRATFVVSFISTLMAFFTDQRGSLPIFSARGIRWIDQLLGDSSFSTMVKGIRRPEESMAQNLGLLTPPANLLPAHRLAESSVQGFFATVNSEAPLFQEDVMAMYLTCHQAGNNVLKVGYIAAINIMVAFQKFRCYPITCKVDADLYLGNALALLPRLIVEGPSSLNVGAVLCIALYFVFATECERAASILGIAVQMAVIAGYNTKKGSDPETLFQQRLFWNAYIMSSDISVYFGKAPAVWDGLVSCLPEKIPADGRGNLTFQDGSTMNVMYQRVALARIRGKVWSMLYSPSAVAMSHQQIYNHVIELEHELDIWKSGIPEFTGDILYDGNEGRLVYLTLIHLRYYQLVISIHSVLFTRASSRDPQIRRLKASPSIAKCVQAARDAVSLFSHFNNEHPFMGLLAPNLAWGCDVLCVHVLQNKHSAEAYQDIARLEKVAKIFERFADEYSSKIQSQVTNMLYFIAVYGVRNTNTVVQQPAEDCHGNDCEAIPVSGPPQYVIPPPPLATSTFSHHMGDFPIPFAGSQGLPQYSENREDLVEPVLWSGTGFDTESQGGISFFIHS</sequence>
<gene>
    <name evidence="7" type="ORF">IFR04_010715</name>
</gene>
<dbReference type="GO" id="GO:0003700">
    <property type="term" value="F:DNA-binding transcription factor activity"/>
    <property type="evidence" value="ECO:0007669"/>
    <property type="project" value="InterPro"/>
</dbReference>
<dbReference type="OrthoDB" id="4116913at2759"/>
<keyword evidence="2" id="KW-0805">Transcription regulation</keyword>
<protein>
    <recommendedName>
        <fullName evidence="6">Xylanolytic transcriptional activator regulatory domain-containing protein</fullName>
    </recommendedName>
</protein>
<keyword evidence="8" id="KW-1185">Reference proteome</keyword>
<dbReference type="InterPro" id="IPR007219">
    <property type="entry name" value="XnlR_reg_dom"/>
</dbReference>
<accession>A0A8H7TC65</accession>
<evidence type="ECO:0000256" key="2">
    <source>
        <dbReference type="ARBA" id="ARBA00023015"/>
    </source>
</evidence>
<evidence type="ECO:0000256" key="5">
    <source>
        <dbReference type="ARBA" id="ARBA00023242"/>
    </source>
</evidence>
<evidence type="ECO:0000313" key="8">
    <source>
        <dbReference type="Proteomes" id="UP000664132"/>
    </source>
</evidence>
<keyword evidence="5" id="KW-0539">Nucleus</keyword>
<dbReference type="GO" id="GO:0003677">
    <property type="term" value="F:DNA binding"/>
    <property type="evidence" value="ECO:0007669"/>
    <property type="project" value="UniProtKB-KW"/>
</dbReference>
<dbReference type="AlphaFoldDB" id="A0A8H7TC65"/>
<comment type="subcellular location">
    <subcellularLocation>
        <location evidence="1">Nucleus</location>
    </subcellularLocation>
</comment>
<comment type="caution">
    <text evidence="7">The sequence shown here is derived from an EMBL/GenBank/DDBJ whole genome shotgun (WGS) entry which is preliminary data.</text>
</comment>
<evidence type="ECO:0000259" key="6">
    <source>
        <dbReference type="SMART" id="SM00906"/>
    </source>
</evidence>
<dbReference type="InterPro" id="IPR050987">
    <property type="entry name" value="AtrR-like"/>
</dbReference>
<evidence type="ECO:0000256" key="1">
    <source>
        <dbReference type="ARBA" id="ARBA00004123"/>
    </source>
</evidence>
<name>A0A8H7TC65_9HELO</name>
<evidence type="ECO:0000256" key="4">
    <source>
        <dbReference type="ARBA" id="ARBA00023163"/>
    </source>
</evidence>
<dbReference type="PANTHER" id="PTHR46910:SF37">
    <property type="entry name" value="ZN(II)2CYS6 TRANSCRIPTION FACTOR (EUROFUNG)"/>
    <property type="match status" value="1"/>
</dbReference>
<dbReference type="CDD" id="cd12148">
    <property type="entry name" value="fungal_TF_MHR"/>
    <property type="match status" value="1"/>
</dbReference>
<keyword evidence="3" id="KW-0238">DNA-binding</keyword>
<keyword evidence="4" id="KW-0804">Transcription</keyword>
<dbReference type="PANTHER" id="PTHR46910">
    <property type="entry name" value="TRANSCRIPTION FACTOR PDR1"/>
    <property type="match status" value="1"/>
</dbReference>
<dbReference type="EMBL" id="JAFJYH010000196">
    <property type="protein sequence ID" value="KAG4416133.1"/>
    <property type="molecule type" value="Genomic_DNA"/>
</dbReference>
<feature type="domain" description="Xylanolytic transcriptional activator regulatory" evidence="6">
    <location>
        <begin position="191"/>
        <end position="259"/>
    </location>
</feature>
<dbReference type="Proteomes" id="UP000664132">
    <property type="component" value="Unassembled WGS sequence"/>
</dbReference>
<proteinExistence type="predicted"/>
<organism evidence="7 8">
    <name type="scientific">Cadophora malorum</name>
    <dbReference type="NCBI Taxonomy" id="108018"/>
    <lineage>
        <taxon>Eukaryota</taxon>
        <taxon>Fungi</taxon>
        <taxon>Dikarya</taxon>
        <taxon>Ascomycota</taxon>
        <taxon>Pezizomycotina</taxon>
        <taxon>Leotiomycetes</taxon>
        <taxon>Helotiales</taxon>
        <taxon>Ploettnerulaceae</taxon>
        <taxon>Cadophora</taxon>
    </lineage>
</organism>
<dbReference type="GO" id="GO:0005634">
    <property type="term" value="C:nucleus"/>
    <property type="evidence" value="ECO:0007669"/>
    <property type="project" value="UniProtKB-SubCell"/>
</dbReference>